<name>A0A163VPU4_9FLAO</name>
<dbReference type="OrthoDB" id="9765680at2"/>
<dbReference type="Gene3D" id="3.40.50.12780">
    <property type="entry name" value="N-terminal domain of ligase-like"/>
    <property type="match status" value="1"/>
</dbReference>
<dbReference type="InterPro" id="IPR045851">
    <property type="entry name" value="AMP-bd_C_sf"/>
</dbReference>
<dbReference type="PANTHER" id="PTHR43201">
    <property type="entry name" value="ACYL-COA SYNTHETASE"/>
    <property type="match status" value="1"/>
</dbReference>
<evidence type="ECO:0000256" key="1">
    <source>
        <dbReference type="ARBA" id="ARBA00006432"/>
    </source>
</evidence>
<dbReference type="PROSITE" id="PS00455">
    <property type="entry name" value="AMP_BINDING"/>
    <property type="match status" value="1"/>
</dbReference>
<evidence type="ECO:0000259" key="3">
    <source>
        <dbReference type="Pfam" id="PF00501"/>
    </source>
</evidence>
<keyword evidence="6" id="KW-1185">Reference proteome</keyword>
<organism evidence="5 6">
    <name type="scientific">Myroides marinus</name>
    <dbReference type="NCBI Taxonomy" id="703342"/>
    <lineage>
        <taxon>Bacteria</taxon>
        <taxon>Pseudomonadati</taxon>
        <taxon>Bacteroidota</taxon>
        <taxon>Flavobacteriia</taxon>
        <taxon>Flavobacteriales</taxon>
        <taxon>Flavobacteriaceae</taxon>
        <taxon>Myroides</taxon>
    </lineage>
</organism>
<dbReference type="InterPro" id="IPR025110">
    <property type="entry name" value="AMP-bd_C"/>
</dbReference>
<evidence type="ECO:0000313" key="6">
    <source>
        <dbReference type="Proteomes" id="UP000076630"/>
    </source>
</evidence>
<dbReference type="EMBL" id="LQNU01000085">
    <property type="protein sequence ID" value="KZE75221.1"/>
    <property type="molecule type" value="Genomic_DNA"/>
</dbReference>
<evidence type="ECO:0000259" key="4">
    <source>
        <dbReference type="Pfam" id="PF13193"/>
    </source>
</evidence>
<accession>A0A163VPU4</accession>
<dbReference type="GO" id="GO:0006631">
    <property type="term" value="P:fatty acid metabolic process"/>
    <property type="evidence" value="ECO:0007669"/>
    <property type="project" value="TreeGrafter"/>
</dbReference>
<gene>
    <name evidence="5" type="ORF">AV926_17145</name>
</gene>
<comment type="similarity">
    <text evidence="1">Belongs to the ATP-dependent AMP-binding enzyme family.</text>
</comment>
<evidence type="ECO:0000313" key="5">
    <source>
        <dbReference type="EMBL" id="KZE75221.1"/>
    </source>
</evidence>
<dbReference type="RefSeq" id="WP_038988458.1">
    <property type="nucleotide sequence ID" value="NZ_JWJO01000118.1"/>
</dbReference>
<dbReference type="GO" id="GO:0031956">
    <property type="term" value="F:medium-chain fatty acid-CoA ligase activity"/>
    <property type="evidence" value="ECO:0007669"/>
    <property type="project" value="TreeGrafter"/>
</dbReference>
<dbReference type="AlphaFoldDB" id="A0A163VPU4"/>
<dbReference type="InterPro" id="IPR020845">
    <property type="entry name" value="AMP-binding_CS"/>
</dbReference>
<sequence length="506" mass="57057">MNLLTTLKVNVGKFPTKPFLIYQDKTYTYEDTYQNIKQVSSLFSKLGLKKGDTVAAMCFNTPAFVLTMFASWELGLIFVPINHKLKSKALEFILEDSKTKLLLFDAQLIETINELNYQSLKIATEGVVSGYDCFEDLYNENNADFHYQDLEYNDIAQILYTSGTTGMPKGCIMHHDSIAFAATMAALGLSFVPNDIFLMAMPIWHSSPLNNWFGATLIVGGTIVLQREYHPLQLLENIQKEKVTTYFGAPISLIMPTKVPSFKQYDLSSMRAWIYGGGPISPTTAKDLMELYQNNNFYQVFGMTEAGPLGMTLYPKEQLTKAGSLGKTSMSGVEMKLINEDGQIAKKGEIAEIYFKTPSLMAGYLHKEIETKEAFTEDGFYKTGDLVKIDEDGYLFIVDRKKDMIITGGENVFSKEVEDCLLECTAISEVAVIGLPHEDWGETVTAFIILKEGKEVNENDLKEHISTKLAKFKVPKKYFFVKDFPRTPTGKTQKFILKQQYQNISL</sequence>
<feature type="domain" description="AMP-dependent synthetase/ligase" evidence="3">
    <location>
        <begin position="9"/>
        <end position="365"/>
    </location>
</feature>
<dbReference type="InterPro" id="IPR042099">
    <property type="entry name" value="ANL_N_sf"/>
</dbReference>
<dbReference type="PANTHER" id="PTHR43201:SF5">
    <property type="entry name" value="MEDIUM-CHAIN ACYL-COA LIGASE ACSF2, MITOCHONDRIAL"/>
    <property type="match status" value="1"/>
</dbReference>
<keyword evidence="2 5" id="KW-0436">Ligase</keyword>
<dbReference type="Pfam" id="PF13193">
    <property type="entry name" value="AMP-binding_C"/>
    <property type="match status" value="1"/>
</dbReference>
<comment type="caution">
    <text evidence="5">The sequence shown here is derived from an EMBL/GenBank/DDBJ whole genome shotgun (WGS) entry which is preliminary data.</text>
</comment>
<reference evidence="5 6" key="1">
    <citation type="submission" date="2016-01" db="EMBL/GenBank/DDBJ databases">
        <title>Whole genome sequencing of Myroides marinus L41.</title>
        <authorList>
            <person name="Hong K.W."/>
        </authorList>
    </citation>
    <scope>NUCLEOTIDE SEQUENCE [LARGE SCALE GENOMIC DNA]</scope>
    <source>
        <strain evidence="5 6">L41</strain>
    </source>
</reference>
<protein>
    <submittedName>
        <fullName evidence="5">Fatty-acid--CoA ligase</fullName>
    </submittedName>
</protein>
<evidence type="ECO:0000256" key="2">
    <source>
        <dbReference type="ARBA" id="ARBA00022598"/>
    </source>
</evidence>
<dbReference type="InterPro" id="IPR000873">
    <property type="entry name" value="AMP-dep_synth/lig_dom"/>
</dbReference>
<dbReference type="SUPFAM" id="SSF56801">
    <property type="entry name" value="Acetyl-CoA synthetase-like"/>
    <property type="match status" value="1"/>
</dbReference>
<dbReference type="Pfam" id="PF00501">
    <property type="entry name" value="AMP-binding"/>
    <property type="match status" value="1"/>
</dbReference>
<proteinExistence type="inferred from homology"/>
<feature type="domain" description="AMP-binding enzyme C-terminal" evidence="4">
    <location>
        <begin position="416"/>
        <end position="491"/>
    </location>
</feature>
<dbReference type="FunFam" id="3.30.300.30:FF:000008">
    <property type="entry name" value="2,3-dihydroxybenzoate-AMP ligase"/>
    <property type="match status" value="1"/>
</dbReference>
<dbReference type="Proteomes" id="UP000076630">
    <property type="component" value="Unassembled WGS sequence"/>
</dbReference>
<dbReference type="Gene3D" id="3.30.300.30">
    <property type="match status" value="1"/>
</dbReference>